<dbReference type="Pfam" id="PF13639">
    <property type="entry name" value="zf-RING_2"/>
    <property type="match status" value="1"/>
</dbReference>
<accession>A0AAD8NJH8</accession>
<sequence length="368" mass="40700">MGFDGANLLDDGGKAVMSTSCSICLEDVTDYKDRSLAKLQCGHQFHLDCIGSAFNVKGVMQCPNCRKIEKGQWLYADSGRSFPEINIEDLISHEDFYDLAYPESSIWCPFGGFSRRVAAVAFEEVEYPTHGYNEIAGQHPDFSDHSATVSSATRMCPFTAYAHPSTSSADVGDGSRYNNNRWNIGQLEIPNSYSFPTMDAHYSTHVDHPPVATRTNIDMPTPGSYVHPFLAGQSSSTRGPSSISSVMNHPHPGRGAPTWERSQAFDAYFQQPSTHIAHRSNTQAHVGSSSDQNHGVYHPTSSRTVNDADNSMLNPFHHIPERDPSHSHPHPYSYPYSHEPGPYHQQGGGSARQRHGSARITSHSQYWS</sequence>
<dbReference type="CDD" id="cd16448">
    <property type="entry name" value="RING-H2"/>
    <property type="match status" value="1"/>
</dbReference>
<feature type="region of interest" description="Disordered" evidence="2">
    <location>
        <begin position="276"/>
        <end position="368"/>
    </location>
</feature>
<keyword evidence="1" id="KW-0862">Zinc</keyword>
<dbReference type="GO" id="GO:0008270">
    <property type="term" value="F:zinc ion binding"/>
    <property type="evidence" value="ECO:0007669"/>
    <property type="project" value="UniProtKB-KW"/>
</dbReference>
<feature type="compositionally biased region" description="Low complexity" evidence="2">
    <location>
        <begin position="330"/>
        <end position="344"/>
    </location>
</feature>
<dbReference type="GO" id="GO:0004842">
    <property type="term" value="F:ubiquitin-protein transferase activity"/>
    <property type="evidence" value="ECO:0007669"/>
    <property type="project" value="InterPro"/>
</dbReference>
<dbReference type="Proteomes" id="UP001229421">
    <property type="component" value="Unassembled WGS sequence"/>
</dbReference>
<dbReference type="PANTHER" id="PTHR46798:SF3">
    <property type="entry name" value="RING FINGER FAMILY PROTEIN"/>
    <property type="match status" value="1"/>
</dbReference>
<feature type="compositionally biased region" description="Low complexity" evidence="2">
    <location>
        <begin position="234"/>
        <end position="245"/>
    </location>
</feature>
<dbReference type="InterPro" id="IPR013083">
    <property type="entry name" value="Znf_RING/FYVE/PHD"/>
</dbReference>
<organism evidence="4 5">
    <name type="scientific">Tagetes erecta</name>
    <name type="common">African marigold</name>
    <dbReference type="NCBI Taxonomy" id="13708"/>
    <lineage>
        <taxon>Eukaryota</taxon>
        <taxon>Viridiplantae</taxon>
        <taxon>Streptophyta</taxon>
        <taxon>Embryophyta</taxon>
        <taxon>Tracheophyta</taxon>
        <taxon>Spermatophyta</taxon>
        <taxon>Magnoliopsida</taxon>
        <taxon>eudicotyledons</taxon>
        <taxon>Gunneridae</taxon>
        <taxon>Pentapetalae</taxon>
        <taxon>asterids</taxon>
        <taxon>campanulids</taxon>
        <taxon>Asterales</taxon>
        <taxon>Asteraceae</taxon>
        <taxon>Asteroideae</taxon>
        <taxon>Heliantheae alliance</taxon>
        <taxon>Tageteae</taxon>
        <taxon>Tagetes</taxon>
    </lineage>
</organism>
<dbReference type="InterPro" id="IPR001841">
    <property type="entry name" value="Znf_RING"/>
</dbReference>
<name>A0AAD8NJH8_TARER</name>
<keyword evidence="5" id="KW-1185">Reference proteome</keyword>
<feature type="domain" description="RING-type" evidence="3">
    <location>
        <begin position="21"/>
        <end position="66"/>
    </location>
</feature>
<dbReference type="EMBL" id="JAUHHV010000007">
    <property type="protein sequence ID" value="KAK1418320.1"/>
    <property type="molecule type" value="Genomic_DNA"/>
</dbReference>
<feature type="compositionally biased region" description="Polar residues" evidence="2">
    <location>
        <begin position="276"/>
        <end position="313"/>
    </location>
</feature>
<protein>
    <recommendedName>
        <fullName evidence="3">RING-type domain-containing protein</fullName>
    </recommendedName>
</protein>
<evidence type="ECO:0000256" key="2">
    <source>
        <dbReference type="SAM" id="MobiDB-lite"/>
    </source>
</evidence>
<evidence type="ECO:0000259" key="3">
    <source>
        <dbReference type="PROSITE" id="PS50089"/>
    </source>
</evidence>
<dbReference type="AlphaFoldDB" id="A0AAD8NJH8"/>
<evidence type="ECO:0000256" key="1">
    <source>
        <dbReference type="PROSITE-ProRule" id="PRU00175"/>
    </source>
</evidence>
<proteinExistence type="predicted"/>
<keyword evidence="1" id="KW-0863">Zinc-finger</keyword>
<evidence type="ECO:0000313" key="5">
    <source>
        <dbReference type="Proteomes" id="UP001229421"/>
    </source>
</evidence>
<dbReference type="SMART" id="SM00184">
    <property type="entry name" value="RING"/>
    <property type="match status" value="1"/>
</dbReference>
<dbReference type="Gene3D" id="3.30.40.10">
    <property type="entry name" value="Zinc/RING finger domain, C3HC4 (zinc finger)"/>
    <property type="match status" value="1"/>
</dbReference>
<evidence type="ECO:0000313" key="4">
    <source>
        <dbReference type="EMBL" id="KAK1418320.1"/>
    </source>
</evidence>
<comment type="caution">
    <text evidence="4">The sequence shown here is derived from an EMBL/GenBank/DDBJ whole genome shotgun (WGS) entry which is preliminary data.</text>
</comment>
<reference evidence="4" key="1">
    <citation type="journal article" date="2023" name="bioRxiv">
        <title>Improved chromosome-level genome assembly for marigold (Tagetes erecta).</title>
        <authorList>
            <person name="Jiang F."/>
            <person name="Yuan L."/>
            <person name="Wang S."/>
            <person name="Wang H."/>
            <person name="Xu D."/>
            <person name="Wang A."/>
            <person name="Fan W."/>
        </authorList>
    </citation>
    <scope>NUCLEOTIDE SEQUENCE</scope>
    <source>
        <strain evidence="4">WSJ</strain>
        <tissue evidence="4">Leaf</tissue>
    </source>
</reference>
<feature type="region of interest" description="Disordered" evidence="2">
    <location>
        <begin position="232"/>
        <end position="259"/>
    </location>
</feature>
<feature type="compositionally biased region" description="Polar residues" evidence="2">
    <location>
        <begin position="359"/>
        <end position="368"/>
    </location>
</feature>
<dbReference type="SUPFAM" id="SSF57850">
    <property type="entry name" value="RING/U-box"/>
    <property type="match status" value="1"/>
</dbReference>
<gene>
    <name evidence="4" type="ORF">QVD17_27463</name>
</gene>
<dbReference type="PANTHER" id="PTHR46798">
    <property type="entry name" value="OS09G0511500 PROTEIN"/>
    <property type="match status" value="1"/>
</dbReference>
<keyword evidence="1" id="KW-0479">Metal-binding</keyword>
<dbReference type="PROSITE" id="PS50089">
    <property type="entry name" value="ZF_RING_2"/>
    <property type="match status" value="1"/>
</dbReference>
<dbReference type="InterPro" id="IPR044274">
    <property type="entry name" value="RFI2"/>
</dbReference>